<evidence type="ECO:0000313" key="2">
    <source>
        <dbReference type="EMBL" id="SMY20821.1"/>
    </source>
</evidence>
<sequence length="792" mass="90427">MTSRFSKLADELILAIVDHLDAPDVLRLRTTSKRLADVADGPLQIRRHRLYLHPISVYHAIQVCSDPTWSKEIAEIVILGNSQPTMETREVIHFPDFMLDYHPWSQFPPTSDGERVLNYSELVEAQSNTFEQNYASLVEAIASLPQLRTISYAGVVIEPGFCGVSTPSILAHAKQRDLWRNSFGSEDQPQLRWALRTVWWSDVEVLTGIMAALPSKFEQVDIQQPMPAVKRYSTTQLDRAGTVGCRQDAAFRTSKLGECVTNLSITVPGQHGWKIFLQHLTSEMASLQNLTININSRIDEHSPPFSQTSVTNRHQILWEEEGSRTRRFNPDRLAWSAELHSLTIRCTSSFPYSMRAKDVIRCLRRFKQTLQKVDISNVILYSTEEPDQGPIGTRQATKDVVKCLRTMDDLRSAHLVVPRAGCAPECSARLTNHHLAQCFLWPVEAAFIGAEVFEQLARELDIPRGDVGWDFAANVCNSYWEWKRNIDVAARSQLADLLASIRHSQQLTDHEPNLRPDRLANYEPLICRRDASDGARGESTDSTSCDIVDYAFNDLFDNFFDHLVDHLVEHLFDSLFDDLSNSHFNYLLENLNRNFDDVPIDHDCRFDDRSCDGICNYNCDEYYNAALRVINHECDNVSCNNNMVDRGHDHAGFDGGDYKQDFNRLEQFVERDKNINDNWDDIGRNNTNSKRDDARGGHNAIRHFATKLHVYCMVERSKYGRRPSVGHAAVQRDKHYNSWRIRNAYCAVEFHPRSDFSTNHGACSAGYGGVVEQSSWAYAGDLIWVLELYFVI</sequence>
<dbReference type="SUPFAM" id="SSF81383">
    <property type="entry name" value="F-box domain"/>
    <property type="match status" value="1"/>
</dbReference>
<dbReference type="InterPro" id="IPR001810">
    <property type="entry name" value="F-box_dom"/>
</dbReference>
<dbReference type="InterPro" id="IPR036047">
    <property type="entry name" value="F-box-like_dom_sf"/>
</dbReference>
<dbReference type="PROSITE" id="PS50181">
    <property type="entry name" value="FBOX"/>
    <property type="match status" value="1"/>
</dbReference>
<protein>
    <recommendedName>
        <fullName evidence="1">F-box domain-containing protein</fullName>
    </recommendedName>
</protein>
<evidence type="ECO:0000313" key="3">
    <source>
        <dbReference type="Proteomes" id="UP000215453"/>
    </source>
</evidence>
<dbReference type="EMBL" id="LT882677">
    <property type="protein sequence ID" value="SMY20821.1"/>
    <property type="molecule type" value="Genomic_DNA"/>
</dbReference>
<name>A0A1Y6LE54_ZYMTR</name>
<accession>A0A1Y6LE54</accession>
<dbReference type="CDD" id="cd09917">
    <property type="entry name" value="F-box_SF"/>
    <property type="match status" value="1"/>
</dbReference>
<dbReference type="Proteomes" id="UP000215453">
    <property type="component" value="Chromosome 2"/>
</dbReference>
<reference evidence="2 3" key="1">
    <citation type="submission" date="2016-10" db="EMBL/GenBank/DDBJ databases">
        <authorList>
            <person name="Varghese N."/>
        </authorList>
    </citation>
    <scope>NUCLEOTIDE SEQUENCE [LARGE SCALE GENOMIC DNA]</scope>
</reference>
<dbReference type="Pfam" id="PF00646">
    <property type="entry name" value="F-box"/>
    <property type="match status" value="1"/>
</dbReference>
<evidence type="ECO:0000259" key="1">
    <source>
        <dbReference type="PROSITE" id="PS50181"/>
    </source>
</evidence>
<organism evidence="2 3">
    <name type="scientific">Zymoseptoria tritici ST99CH_1A5</name>
    <dbReference type="NCBI Taxonomy" id="1276529"/>
    <lineage>
        <taxon>Eukaryota</taxon>
        <taxon>Fungi</taxon>
        <taxon>Dikarya</taxon>
        <taxon>Ascomycota</taxon>
        <taxon>Pezizomycotina</taxon>
        <taxon>Dothideomycetes</taxon>
        <taxon>Dothideomycetidae</taxon>
        <taxon>Mycosphaerellales</taxon>
        <taxon>Mycosphaerellaceae</taxon>
        <taxon>Zymoseptoria</taxon>
    </lineage>
</organism>
<dbReference type="AlphaFoldDB" id="A0A1Y6LE54"/>
<gene>
    <name evidence="2" type="ORF">ZT1A5_G2257</name>
</gene>
<feature type="domain" description="F-box" evidence="1">
    <location>
        <begin position="2"/>
        <end position="48"/>
    </location>
</feature>
<proteinExistence type="predicted"/>